<evidence type="ECO:0000313" key="1">
    <source>
        <dbReference type="EMBL" id="KAF7812164.1"/>
    </source>
</evidence>
<reference evidence="1" key="1">
    <citation type="submission" date="2020-09" db="EMBL/GenBank/DDBJ databases">
        <title>Genome-Enabled Discovery of Anthraquinone Biosynthesis in Senna tora.</title>
        <authorList>
            <person name="Kang S.-H."/>
            <person name="Pandey R.P."/>
            <person name="Lee C.-M."/>
            <person name="Sim J.-S."/>
            <person name="Jeong J.-T."/>
            <person name="Choi B.-S."/>
            <person name="Jung M."/>
            <person name="Ginzburg D."/>
            <person name="Zhao K."/>
            <person name="Won S.Y."/>
            <person name="Oh T.-J."/>
            <person name="Yu Y."/>
            <person name="Kim N.-H."/>
            <person name="Lee O.R."/>
            <person name="Lee T.-H."/>
            <person name="Bashyal P."/>
            <person name="Kim T.-S."/>
            <person name="Lee W.-H."/>
            <person name="Kawkins C."/>
            <person name="Kim C.-K."/>
            <person name="Kim J.S."/>
            <person name="Ahn B.O."/>
            <person name="Rhee S.Y."/>
            <person name="Sohng J.K."/>
        </authorList>
    </citation>
    <scope>NUCLEOTIDE SEQUENCE</scope>
    <source>
        <tissue evidence="1">Leaf</tissue>
    </source>
</reference>
<proteinExistence type="predicted"/>
<gene>
    <name evidence="1" type="ORF">G2W53_033140</name>
</gene>
<name>A0A834WCH7_9FABA</name>
<dbReference type="PANTHER" id="PTHR33870">
    <property type="entry name" value="CARDIOMYOPATHY-ASSOCIATED PROTEIN"/>
    <property type="match status" value="1"/>
</dbReference>
<accession>A0A834WCH7</accession>
<protein>
    <submittedName>
        <fullName evidence="1">Dentin sialophosphoprotein</fullName>
    </submittedName>
</protein>
<sequence length="72" mass="8028">MTSDYRRGEYEGIDGIEIPGSVPSVLRPSRNPFNLPYDLSEEKPTRCTAVVGDGSLPFAHFLCCRSARVRHC</sequence>
<dbReference type="AlphaFoldDB" id="A0A834WCH7"/>
<dbReference type="Proteomes" id="UP000634136">
    <property type="component" value="Unassembled WGS sequence"/>
</dbReference>
<comment type="caution">
    <text evidence="1">The sequence shown here is derived from an EMBL/GenBank/DDBJ whole genome shotgun (WGS) entry which is preliminary data.</text>
</comment>
<evidence type="ECO:0000313" key="2">
    <source>
        <dbReference type="Proteomes" id="UP000634136"/>
    </source>
</evidence>
<dbReference type="EMBL" id="JAAIUW010000010">
    <property type="protein sequence ID" value="KAF7812164.1"/>
    <property type="molecule type" value="Genomic_DNA"/>
</dbReference>
<dbReference type="PANTHER" id="PTHR33870:SF29">
    <property type="entry name" value="DENTIN SIALOPHOSPHOPROTEIN"/>
    <property type="match status" value="1"/>
</dbReference>
<dbReference type="OrthoDB" id="1908091at2759"/>
<organism evidence="1 2">
    <name type="scientific">Senna tora</name>
    <dbReference type="NCBI Taxonomy" id="362788"/>
    <lineage>
        <taxon>Eukaryota</taxon>
        <taxon>Viridiplantae</taxon>
        <taxon>Streptophyta</taxon>
        <taxon>Embryophyta</taxon>
        <taxon>Tracheophyta</taxon>
        <taxon>Spermatophyta</taxon>
        <taxon>Magnoliopsida</taxon>
        <taxon>eudicotyledons</taxon>
        <taxon>Gunneridae</taxon>
        <taxon>Pentapetalae</taxon>
        <taxon>rosids</taxon>
        <taxon>fabids</taxon>
        <taxon>Fabales</taxon>
        <taxon>Fabaceae</taxon>
        <taxon>Caesalpinioideae</taxon>
        <taxon>Cassia clade</taxon>
        <taxon>Senna</taxon>
    </lineage>
</organism>
<keyword evidence="2" id="KW-1185">Reference proteome</keyword>